<organism evidence="2 3">
    <name type="scientific">Actinokineospora soli</name>
    <dbReference type="NCBI Taxonomy" id="1048753"/>
    <lineage>
        <taxon>Bacteria</taxon>
        <taxon>Bacillati</taxon>
        <taxon>Actinomycetota</taxon>
        <taxon>Actinomycetes</taxon>
        <taxon>Pseudonocardiales</taxon>
        <taxon>Pseudonocardiaceae</taxon>
        <taxon>Actinokineospora</taxon>
    </lineage>
</organism>
<dbReference type="Proteomes" id="UP001596512">
    <property type="component" value="Unassembled WGS sequence"/>
</dbReference>
<keyword evidence="3" id="KW-1185">Reference proteome</keyword>
<gene>
    <name evidence="2" type="ORF">ACFQV2_06180</name>
</gene>
<evidence type="ECO:0000313" key="2">
    <source>
        <dbReference type="EMBL" id="MFC7613257.1"/>
    </source>
</evidence>
<evidence type="ECO:0000313" key="3">
    <source>
        <dbReference type="Proteomes" id="UP001596512"/>
    </source>
</evidence>
<evidence type="ECO:0000256" key="1">
    <source>
        <dbReference type="SAM" id="MobiDB-lite"/>
    </source>
</evidence>
<reference evidence="3" key="1">
    <citation type="journal article" date="2019" name="Int. J. Syst. Evol. Microbiol.">
        <title>The Global Catalogue of Microorganisms (GCM) 10K type strain sequencing project: providing services to taxonomists for standard genome sequencing and annotation.</title>
        <authorList>
            <consortium name="The Broad Institute Genomics Platform"/>
            <consortium name="The Broad Institute Genome Sequencing Center for Infectious Disease"/>
            <person name="Wu L."/>
            <person name="Ma J."/>
        </authorList>
    </citation>
    <scope>NUCLEOTIDE SEQUENCE [LARGE SCALE GENOMIC DNA]</scope>
    <source>
        <strain evidence="3">JCM 17695</strain>
    </source>
</reference>
<accession>A0ABW2THM0</accession>
<feature type="compositionally biased region" description="Basic residues" evidence="1">
    <location>
        <begin position="394"/>
        <end position="403"/>
    </location>
</feature>
<sequence>MVATAAACSLVGGGLSRGEADGLGPEIRDRIALESKPGGDRWRIASQDTCRNILLARQTGAGKGRTSGAQDHLIFQFDDDTMATLLLPRVIELCEDGAPDLIVLLRGIRLYRNATCAEVAERAWAAGAMKKWIRKAKPADVATLLTSLKVWLGNKVINYAVKSILKRLVERNESCDIRDILIILRCMQANLSEVTPQWPEVLEWIQTQVSNLLAVAAGAPEQRLAMLRSIHRFADPALQRLIAEHAIDVLTGIEHARVDAYSLVRQVRSLQYRAERILKWEQSHVPVDQEESVQRLMRTEPSKLAGFHQILAWLSLLHYFRQADWKSLLDEHEPRFVLAMRFTTAQDFSRAINDLRSQFHPYTNLLLTRGSPAIHESGSNPTAPSSKPFGRSCTRPHRSRLRT</sequence>
<protein>
    <submittedName>
        <fullName evidence="2">Uncharacterized protein</fullName>
    </submittedName>
</protein>
<comment type="caution">
    <text evidence="2">The sequence shown here is derived from an EMBL/GenBank/DDBJ whole genome shotgun (WGS) entry which is preliminary data.</text>
</comment>
<name>A0ABW2THM0_9PSEU</name>
<dbReference type="EMBL" id="JBHTEY010000004">
    <property type="protein sequence ID" value="MFC7613257.1"/>
    <property type="molecule type" value="Genomic_DNA"/>
</dbReference>
<feature type="region of interest" description="Disordered" evidence="1">
    <location>
        <begin position="373"/>
        <end position="403"/>
    </location>
</feature>
<proteinExistence type="predicted"/>